<dbReference type="AlphaFoldDB" id="A0A4C1TG99"/>
<reference evidence="1 2" key="1">
    <citation type="journal article" date="2019" name="Commun. Biol.">
        <title>The bagworm genome reveals a unique fibroin gene that provides high tensile strength.</title>
        <authorList>
            <person name="Kono N."/>
            <person name="Nakamura H."/>
            <person name="Ohtoshi R."/>
            <person name="Tomita M."/>
            <person name="Numata K."/>
            <person name="Arakawa K."/>
        </authorList>
    </citation>
    <scope>NUCLEOTIDE SEQUENCE [LARGE SCALE GENOMIC DNA]</scope>
</reference>
<evidence type="ECO:0000313" key="2">
    <source>
        <dbReference type="Proteomes" id="UP000299102"/>
    </source>
</evidence>
<accession>A0A4C1TG99</accession>
<comment type="caution">
    <text evidence="1">The sequence shown here is derived from an EMBL/GenBank/DDBJ whole genome shotgun (WGS) entry which is preliminary data.</text>
</comment>
<dbReference type="EMBL" id="BGZK01005237">
    <property type="protein sequence ID" value="GBP13164.1"/>
    <property type="molecule type" value="Genomic_DNA"/>
</dbReference>
<sequence>MCLVRFSNILVLLKFKRGYKLPEIKHMGSIDHLSCARSQKGKLNMQHAEERDVFLRKGRSLCRQLVSSIITAVGSMSMHSLEGNVRMSRTYHWRSNTRCGIHPSQEFNGSLAVCSNQNIEIKYCVKRQNVSHFAVLLMADISASKMLQPSSSL</sequence>
<gene>
    <name evidence="1" type="ORF">EVAR_73434_1</name>
</gene>
<keyword evidence="2" id="KW-1185">Reference proteome</keyword>
<name>A0A4C1TG99_EUMVA</name>
<proteinExistence type="predicted"/>
<organism evidence="1 2">
    <name type="scientific">Eumeta variegata</name>
    <name type="common">Bagworm moth</name>
    <name type="synonym">Eumeta japonica</name>
    <dbReference type="NCBI Taxonomy" id="151549"/>
    <lineage>
        <taxon>Eukaryota</taxon>
        <taxon>Metazoa</taxon>
        <taxon>Ecdysozoa</taxon>
        <taxon>Arthropoda</taxon>
        <taxon>Hexapoda</taxon>
        <taxon>Insecta</taxon>
        <taxon>Pterygota</taxon>
        <taxon>Neoptera</taxon>
        <taxon>Endopterygota</taxon>
        <taxon>Lepidoptera</taxon>
        <taxon>Glossata</taxon>
        <taxon>Ditrysia</taxon>
        <taxon>Tineoidea</taxon>
        <taxon>Psychidae</taxon>
        <taxon>Oiketicinae</taxon>
        <taxon>Eumeta</taxon>
    </lineage>
</organism>
<protein>
    <submittedName>
        <fullName evidence="1">Uncharacterized protein</fullName>
    </submittedName>
</protein>
<evidence type="ECO:0000313" key="1">
    <source>
        <dbReference type="EMBL" id="GBP13164.1"/>
    </source>
</evidence>
<dbReference type="Proteomes" id="UP000299102">
    <property type="component" value="Unassembled WGS sequence"/>
</dbReference>